<keyword evidence="2" id="KW-1185">Reference proteome</keyword>
<name>A0A7J6W175_THATH</name>
<proteinExistence type="predicted"/>
<sequence length="80" mass="9028">MPAAFVYFKVQQNDKVAQQTWENLHSFLLPNIAPSSLPSRLVESCLDIILLVLLEVTIIRDGIVKLNHDLPSKISEDNLD</sequence>
<comment type="caution">
    <text evidence="1">The sequence shown here is derived from an EMBL/GenBank/DDBJ whole genome shotgun (WGS) entry which is preliminary data.</text>
</comment>
<protein>
    <submittedName>
        <fullName evidence="1">Uncharacterized protein</fullName>
    </submittedName>
</protein>
<dbReference type="EMBL" id="JABWDY010023393">
    <property type="protein sequence ID" value="KAF5190931.1"/>
    <property type="molecule type" value="Genomic_DNA"/>
</dbReference>
<dbReference type="Proteomes" id="UP000554482">
    <property type="component" value="Unassembled WGS sequence"/>
</dbReference>
<dbReference type="AlphaFoldDB" id="A0A7J6W175"/>
<accession>A0A7J6W175</accession>
<reference evidence="1 2" key="1">
    <citation type="submission" date="2020-06" db="EMBL/GenBank/DDBJ databases">
        <title>Transcriptomic and genomic resources for Thalictrum thalictroides and T. hernandezii: Facilitating candidate gene discovery in an emerging model plant lineage.</title>
        <authorList>
            <person name="Arias T."/>
            <person name="Riano-Pachon D.M."/>
            <person name="Di Stilio V.S."/>
        </authorList>
    </citation>
    <scope>NUCLEOTIDE SEQUENCE [LARGE SCALE GENOMIC DNA]</scope>
    <source>
        <strain evidence="2">cv. WT478/WT964</strain>
        <tissue evidence="1">Leaves</tissue>
    </source>
</reference>
<gene>
    <name evidence="1" type="ORF">FRX31_019484</name>
</gene>
<evidence type="ECO:0000313" key="2">
    <source>
        <dbReference type="Proteomes" id="UP000554482"/>
    </source>
</evidence>
<organism evidence="1 2">
    <name type="scientific">Thalictrum thalictroides</name>
    <name type="common">Rue-anemone</name>
    <name type="synonym">Anemone thalictroides</name>
    <dbReference type="NCBI Taxonomy" id="46969"/>
    <lineage>
        <taxon>Eukaryota</taxon>
        <taxon>Viridiplantae</taxon>
        <taxon>Streptophyta</taxon>
        <taxon>Embryophyta</taxon>
        <taxon>Tracheophyta</taxon>
        <taxon>Spermatophyta</taxon>
        <taxon>Magnoliopsida</taxon>
        <taxon>Ranunculales</taxon>
        <taxon>Ranunculaceae</taxon>
        <taxon>Thalictroideae</taxon>
        <taxon>Thalictrum</taxon>
    </lineage>
</organism>
<evidence type="ECO:0000313" key="1">
    <source>
        <dbReference type="EMBL" id="KAF5190931.1"/>
    </source>
</evidence>